<dbReference type="Gene3D" id="3.30.920.30">
    <property type="entry name" value="Hypothetical protein"/>
    <property type="match status" value="1"/>
</dbReference>
<evidence type="ECO:0000256" key="5">
    <source>
        <dbReference type="ARBA" id="ARBA00022801"/>
    </source>
</evidence>
<evidence type="ECO:0000256" key="7">
    <source>
        <dbReference type="ARBA" id="ARBA00023016"/>
    </source>
</evidence>
<evidence type="ECO:0000256" key="3">
    <source>
        <dbReference type="ARBA" id="ARBA00022722"/>
    </source>
</evidence>
<accession>A0A831XLG5</accession>
<dbReference type="AlphaFoldDB" id="A0A831XLG5"/>
<proteinExistence type="inferred from homology"/>
<evidence type="ECO:0000256" key="1">
    <source>
        <dbReference type="ARBA" id="ARBA00006620"/>
    </source>
</evidence>
<dbReference type="InterPro" id="IPR038570">
    <property type="entry name" value="HicA_sf"/>
</dbReference>
<dbReference type="GO" id="GO:0003729">
    <property type="term" value="F:mRNA binding"/>
    <property type="evidence" value="ECO:0007669"/>
    <property type="project" value="InterPro"/>
</dbReference>
<comment type="caution">
    <text evidence="8">The sequence shown here is derived from an EMBL/GenBank/DDBJ whole genome shotgun (WGS) entry which is preliminary data.</text>
</comment>
<keyword evidence="4" id="KW-0255">Endonuclease</keyword>
<dbReference type="EMBL" id="DSOV01000016">
    <property type="protein sequence ID" value="HEN41651.1"/>
    <property type="molecule type" value="Genomic_DNA"/>
</dbReference>
<dbReference type="GO" id="GO:0016787">
    <property type="term" value="F:hydrolase activity"/>
    <property type="evidence" value="ECO:0007669"/>
    <property type="project" value="UniProtKB-KW"/>
</dbReference>
<sequence length="63" mass="7101">MNGKEIIKRLEREGWRLARVEGSHHIMEKEGTPRCVPVPVHGTKDVGIGLMKAIERQTGVKLK</sequence>
<gene>
    <name evidence="8" type="ORF">ENQ87_04615</name>
</gene>
<dbReference type="InterPro" id="IPR012933">
    <property type="entry name" value="HicA_mRNA_interferase"/>
</dbReference>
<dbReference type="Pfam" id="PF07927">
    <property type="entry name" value="HicA_toxin"/>
    <property type="match status" value="1"/>
</dbReference>
<name>A0A831XLG5_GEOME</name>
<keyword evidence="2" id="KW-1277">Toxin-antitoxin system</keyword>
<evidence type="ECO:0000313" key="8">
    <source>
        <dbReference type="EMBL" id="HEN41651.1"/>
    </source>
</evidence>
<keyword evidence="6" id="KW-0694">RNA-binding</keyword>
<dbReference type="GO" id="GO:0004519">
    <property type="term" value="F:endonuclease activity"/>
    <property type="evidence" value="ECO:0007669"/>
    <property type="project" value="UniProtKB-KW"/>
</dbReference>
<evidence type="ECO:0000256" key="2">
    <source>
        <dbReference type="ARBA" id="ARBA00022649"/>
    </source>
</evidence>
<reference evidence="8" key="1">
    <citation type="journal article" date="2020" name="mSystems">
        <title>Genome- and Community-Level Interaction Insights into Carbon Utilization and Element Cycling Functions of Hydrothermarchaeota in Hydrothermal Sediment.</title>
        <authorList>
            <person name="Zhou Z."/>
            <person name="Liu Y."/>
            <person name="Xu W."/>
            <person name="Pan J."/>
            <person name="Luo Z.H."/>
            <person name="Li M."/>
        </authorList>
    </citation>
    <scope>NUCLEOTIDE SEQUENCE [LARGE SCALE GENOMIC DNA]</scope>
    <source>
        <strain evidence="8">SpSt-349</strain>
    </source>
</reference>
<organism evidence="8">
    <name type="scientific">Geobacter metallireducens</name>
    <dbReference type="NCBI Taxonomy" id="28232"/>
    <lineage>
        <taxon>Bacteria</taxon>
        <taxon>Pseudomonadati</taxon>
        <taxon>Thermodesulfobacteriota</taxon>
        <taxon>Desulfuromonadia</taxon>
        <taxon>Geobacterales</taxon>
        <taxon>Geobacteraceae</taxon>
        <taxon>Geobacter</taxon>
    </lineage>
</organism>
<dbReference type="SUPFAM" id="SSF54786">
    <property type="entry name" value="YcfA/nrd intein domain"/>
    <property type="match status" value="1"/>
</dbReference>
<comment type="similarity">
    <text evidence="1">Belongs to the HicA mRNA interferase family.</text>
</comment>
<protein>
    <submittedName>
        <fullName evidence="8">Type II toxin-antitoxin system HicA family toxin</fullName>
    </submittedName>
</protein>
<keyword evidence="7" id="KW-0346">Stress response</keyword>
<evidence type="ECO:0000256" key="4">
    <source>
        <dbReference type="ARBA" id="ARBA00022759"/>
    </source>
</evidence>
<evidence type="ECO:0000256" key="6">
    <source>
        <dbReference type="ARBA" id="ARBA00022884"/>
    </source>
</evidence>
<keyword evidence="5" id="KW-0378">Hydrolase</keyword>
<keyword evidence="3" id="KW-0540">Nuclease</keyword>